<reference evidence="3 4" key="1">
    <citation type="submission" date="2016-03" db="EMBL/GenBank/DDBJ databases">
        <title>Genome sequence of Rhodococcus kyotonensis KB10.</title>
        <authorList>
            <person name="Jeong H."/>
            <person name="Hong C.E."/>
            <person name="Jo S.H."/>
            <person name="Park J.M."/>
        </authorList>
    </citation>
    <scope>NUCLEOTIDE SEQUENCE [LARGE SCALE GENOMIC DNA]</scope>
    <source>
        <strain evidence="3 4">KB10</strain>
    </source>
</reference>
<proteinExistence type="predicted"/>
<feature type="transmembrane region" description="Helical" evidence="2">
    <location>
        <begin position="33"/>
        <end position="55"/>
    </location>
</feature>
<dbReference type="Proteomes" id="UP000077519">
    <property type="component" value="Unassembled WGS sequence"/>
</dbReference>
<accession>A0A177YHF3</accession>
<feature type="region of interest" description="Disordered" evidence="1">
    <location>
        <begin position="1"/>
        <end position="23"/>
    </location>
</feature>
<comment type="caution">
    <text evidence="3">The sequence shown here is derived from an EMBL/GenBank/DDBJ whole genome shotgun (WGS) entry which is preliminary data.</text>
</comment>
<evidence type="ECO:0008006" key="5">
    <source>
        <dbReference type="Google" id="ProtNLM"/>
    </source>
</evidence>
<feature type="transmembrane region" description="Helical" evidence="2">
    <location>
        <begin position="193"/>
        <end position="217"/>
    </location>
</feature>
<gene>
    <name evidence="3" type="ORF">A3K89_04725</name>
</gene>
<dbReference type="Pfam" id="PF11361">
    <property type="entry name" value="DUF3159"/>
    <property type="match status" value="1"/>
</dbReference>
<dbReference type="PIRSF" id="PIRSF010219">
    <property type="entry name" value="UCP010219"/>
    <property type="match status" value="1"/>
</dbReference>
<keyword evidence="2" id="KW-0812">Transmembrane</keyword>
<keyword evidence="2" id="KW-0472">Membrane</keyword>
<dbReference type="RefSeq" id="WP_068426169.1">
    <property type="nucleotide sequence ID" value="NZ_LVHI01000012.1"/>
</dbReference>
<evidence type="ECO:0000313" key="4">
    <source>
        <dbReference type="Proteomes" id="UP000077519"/>
    </source>
</evidence>
<dbReference type="EMBL" id="LVHI01000012">
    <property type="protein sequence ID" value="OAK54972.1"/>
    <property type="molecule type" value="Genomic_DNA"/>
</dbReference>
<keyword evidence="2" id="KW-1133">Transmembrane helix</keyword>
<evidence type="ECO:0000256" key="1">
    <source>
        <dbReference type="SAM" id="MobiDB-lite"/>
    </source>
</evidence>
<feature type="transmembrane region" description="Helical" evidence="2">
    <location>
        <begin position="87"/>
        <end position="107"/>
    </location>
</feature>
<name>A0A177YHF3_9NOCA</name>
<organism evidence="3 4">
    <name type="scientific">Rhodococcoides kyotonense</name>
    <dbReference type="NCBI Taxonomy" id="398843"/>
    <lineage>
        <taxon>Bacteria</taxon>
        <taxon>Bacillati</taxon>
        <taxon>Actinomycetota</taxon>
        <taxon>Actinomycetes</taxon>
        <taxon>Mycobacteriales</taxon>
        <taxon>Nocardiaceae</taxon>
        <taxon>Rhodococcoides</taxon>
    </lineage>
</organism>
<feature type="transmembrane region" description="Helical" evidence="2">
    <location>
        <begin position="61"/>
        <end position="80"/>
    </location>
</feature>
<evidence type="ECO:0000256" key="2">
    <source>
        <dbReference type="SAM" id="Phobius"/>
    </source>
</evidence>
<feature type="transmembrane region" description="Helical" evidence="2">
    <location>
        <begin position="160"/>
        <end position="181"/>
    </location>
</feature>
<protein>
    <recommendedName>
        <fullName evidence="5">DUF3159 domain-containing protein</fullName>
    </recommendedName>
</protein>
<dbReference type="InterPro" id="IPR016566">
    <property type="entry name" value="UCP010219"/>
</dbReference>
<keyword evidence="4" id="KW-1185">Reference proteome</keyword>
<feature type="transmembrane region" description="Helical" evidence="2">
    <location>
        <begin position="113"/>
        <end position="135"/>
    </location>
</feature>
<evidence type="ECO:0000313" key="3">
    <source>
        <dbReference type="EMBL" id="OAK54972.1"/>
    </source>
</evidence>
<sequence length="230" mass="24372">MNDNATATIDEEGTMTTPDPAQEQAKDVDATQVLLNSLGGVSGMIYTAIPVVAFVTANALVALPVAITIAVAVALVLALVRMRRGEPLTQAIGGLIGVVAAGVVAAWTGSGSGYFLIGIWTSLGGAVIMLASVLARRPLTGILWSALHGNRFRWRAERTVLRAHDVATLTFAVLFGARYIVQDWLYDTDATGWLAFAKIAMGTPLFALAVLVTVWAFRRSTKHLAEPARV</sequence>
<dbReference type="AlphaFoldDB" id="A0A177YHF3"/>